<dbReference type="AlphaFoldDB" id="A0A7R9LE35"/>
<feature type="compositionally biased region" description="Acidic residues" evidence="1">
    <location>
        <begin position="229"/>
        <end position="242"/>
    </location>
</feature>
<dbReference type="EMBL" id="OC915298">
    <property type="protein sequence ID" value="CAD7639760.1"/>
    <property type="molecule type" value="Genomic_DNA"/>
</dbReference>
<feature type="compositionally biased region" description="Basic residues" evidence="1">
    <location>
        <begin position="182"/>
        <end position="192"/>
    </location>
</feature>
<feature type="compositionally biased region" description="Polar residues" evidence="1">
    <location>
        <begin position="246"/>
        <end position="255"/>
    </location>
</feature>
<protein>
    <recommendedName>
        <fullName evidence="4">Serum response factor-binding protein 1</fullName>
    </recommendedName>
</protein>
<dbReference type="EMBL" id="CAJPVJ010000473">
    <property type="protein sequence ID" value="CAG2162593.1"/>
    <property type="molecule type" value="Genomic_DNA"/>
</dbReference>
<feature type="compositionally biased region" description="Basic residues" evidence="1">
    <location>
        <begin position="344"/>
        <end position="353"/>
    </location>
</feature>
<feature type="compositionally biased region" description="Basic and acidic residues" evidence="1">
    <location>
        <begin position="330"/>
        <end position="339"/>
    </location>
</feature>
<feature type="region of interest" description="Disordered" evidence="1">
    <location>
        <begin position="146"/>
        <end position="353"/>
    </location>
</feature>
<dbReference type="InterPro" id="IPR037393">
    <property type="entry name" value="Bud22/SRFB1"/>
</dbReference>
<accession>A0A7R9LE35</accession>
<organism evidence="2">
    <name type="scientific">Oppiella nova</name>
    <dbReference type="NCBI Taxonomy" id="334625"/>
    <lineage>
        <taxon>Eukaryota</taxon>
        <taxon>Metazoa</taxon>
        <taxon>Ecdysozoa</taxon>
        <taxon>Arthropoda</taxon>
        <taxon>Chelicerata</taxon>
        <taxon>Arachnida</taxon>
        <taxon>Acari</taxon>
        <taxon>Acariformes</taxon>
        <taxon>Sarcoptiformes</taxon>
        <taxon>Oribatida</taxon>
        <taxon>Brachypylina</taxon>
        <taxon>Oppioidea</taxon>
        <taxon>Oppiidae</taxon>
        <taxon>Oppiella</taxon>
    </lineage>
</organism>
<dbReference type="GO" id="GO:0030686">
    <property type="term" value="C:90S preribosome"/>
    <property type="evidence" value="ECO:0007669"/>
    <property type="project" value="TreeGrafter"/>
</dbReference>
<gene>
    <name evidence="2" type="ORF">ONB1V03_LOCUS2185</name>
</gene>
<evidence type="ECO:0000313" key="2">
    <source>
        <dbReference type="EMBL" id="CAD7639760.1"/>
    </source>
</evidence>
<feature type="compositionally biased region" description="Basic and acidic residues" evidence="1">
    <location>
        <begin position="193"/>
        <end position="221"/>
    </location>
</feature>
<dbReference type="Proteomes" id="UP000728032">
    <property type="component" value="Unassembled WGS sequence"/>
</dbReference>
<feature type="compositionally biased region" description="Polar residues" evidence="1">
    <location>
        <begin position="308"/>
        <end position="317"/>
    </location>
</feature>
<dbReference type="PANTHER" id="PTHR23325:SF1">
    <property type="entry name" value="SERUM RESPONSE FACTOR-BINDING PROTEIN 1"/>
    <property type="match status" value="1"/>
</dbReference>
<keyword evidence="3" id="KW-1185">Reference proteome</keyword>
<sequence length="353" mass="41154">MDKNLVNNQIVLMRKTVRNAKRFVYQKLTKHIKKLKTTSTKGKPEDVIKRHEKKLANKEKLLVCMRGVNVDEVSKQALIHNKTYFDDIIKSSQSSIELKCLARIAINESVKKAVEKFKEENPNCDQWLPSQIELWDHKKSIKRERLRKNKGLKDDDKNESNESHMKTNESDLKTKVDTEGKKKPKANNKKVNAKREDQIKTNTDKEAKKEQNVVETKKPKFDPFFLSDNMDENEELSDDSIDTNERQINVRNRPQNKGFKSEQRRDQYSKRIEKNPSRNERNFKPDYKTKTFDKSNKNDNKSKGVAQSRGNTSNEGSGESLHPSWAAKKSAKDKFKIDFNQKPLAKKIKFSDN</sequence>
<evidence type="ECO:0000256" key="1">
    <source>
        <dbReference type="SAM" id="MobiDB-lite"/>
    </source>
</evidence>
<proteinExistence type="predicted"/>
<reference evidence="2" key="1">
    <citation type="submission" date="2020-11" db="EMBL/GenBank/DDBJ databases">
        <authorList>
            <person name="Tran Van P."/>
        </authorList>
    </citation>
    <scope>NUCLEOTIDE SEQUENCE</scope>
</reference>
<feature type="compositionally biased region" description="Basic and acidic residues" evidence="1">
    <location>
        <begin position="259"/>
        <end position="302"/>
    </location>
</feature>
<dbReference type="GO" id="GO:0005634">
    <property type="term" value="C:nucleus"/>
    <property type="evidence" value="ECO:0007669"/>
    <property type="project" value="TreeGrafter"/>
</dbReference>
<evidence type="ECO:0000313" key="3">
    <source>
        <dbReference type="Proteomes" id="UP000728032"/>
    </source>
</evidence>
<dbReference type="OrthoDB" id="6515967at2759"/>
<feature type="compositionally biased region" description="Basic and acidic residues" evidence="1">
    <location>
        <begin position="151"/>
        <end position="181"/>
    </location>
</feature>
<dbReference type="GO" id="GO:0030490">
    <property type="term" value="P:maturation of SSU-rRNA"/>
    <property type="evidence" value="ECO:0007669"/>
    <property type="project" value="TreeGrafter"/>
</dbReference>
<dbReference type="PANTHER" id="PTHR23325">
    <property type="entry name" value="SERUM RESPONSE FACTOR-BINDING"/>
    <property type="match status" value="1"/>
</dbReference>
<evidence type="ECO:0008006" key="4">
    <source>
        <dbReference type="Google" id="ProtNLM"/>
    </source>
</evidence>
<name>A0A7R9LE35_9ACAR</name>